<evidence type="ECO:0000313" key="4">
    <source>
        <dbReference type="EMBL" id="OLP97729.1"/>
    </source>
</evidence>
<feature type="transmembrane region" description="Helical" evidence="2">
    <location>
        <begin position="39"/>
        <end position="57"/>
    </location>
</feature>
<comment type="caution">
    <text evidence="4">The sequence shown here is derived from an EMBL/GenBank/DDBJ whole genome shotgun (WGS) entry which is preliminary data.</text>
</comment>
<feature type="region of interest" description="Disordered" evidence="1">
    <location>
        <begin position="162"/>
        <end position="231"/>
    </location>
</feature>
<organism evidence="4 5">
    <name type="scientific">Symbiodinium microadriaticum</name>
    <name type="common">Dinoflagellate</name>
    <name type="synonym">Zooxanthella microadriatica</name>
    <dbReference type="NCBI Taxonomy" id="2951"/>
    <lineage>
        <taxon>Eukaryota</taxon>
        <taxon>Sar</taxon>
        <taxon>Alveolata</taxon>
        <taxon>Dinophyceae</taxon>
        <taxon>Suessiales</taxon>
        <taxon>Symbiodiniaceae</taxon>
        <taxon>Symbiodinium</taxon>
    </lineage>
</organism>
<dbReference type="PROSITE" id="PS51382">
    <property type="entry name" value="SPX"/>
    <property type="match status" value="1"/>
</dbReference>
<dbReference type="AlphaFoldDB" id="A0A1Q9DRC1"/>
<dbReference type="InterPro" id="IPR004331">
    <property type="entry name" value="SPX_dom"/>
</dbReference>
<dbReference type="Proteomes" id="UP000186817">
    <property type="component" value="Unassembled WGS sequence"/>
</dbReference>
<reference evidence="4 5" key="1">
    <citation type="submission" date="2016-02" db="EMBL/GenBank/DDBJ databases">
        <title>Genome analysis of coral dinoflagellate symbionts highlights evolutionary adaptations to a symbiotic lifestyle.</title>
        <authorList>
            <person name="Aranda M."/>
            <person name="Li Y."/>
            <person name="Liew Y.J."/>
            <person name="Baumgarten S."/>
            <person name="Simakov O."/>
            <person name="Wilson M."/>
            <person name="Piel J."/>
            <person name="Ashoor H."/>
            <person name="Bougouffa S."/>
            <person name="Bajic V.B."/>
            <person name="Ryu T."/>
            <person name="Ravasi T."/>
            <person name="Bayer T."/>
            <person name="Micklem G."/>
            <person name="Kim H."/>
            <person name="Bhak J."/>
            <person name="Lajeunesse T.C."/>
            <person name="Voolstra C.R."/>
        </authorList>
    </citation>
    <scope>NUCLEOTIDE SEQUENCE [LARGE SCALE GENOMIC DNA]</scope>
    <source>
        <strain evidence="4 5">CCMP2467</strain>
    </source>
</reference>
<name>A0A1Q9DRC1_SYMMI</name>
<evidence type="ECO:0000256" key="2">
    <source>
        <dbReference type="SAM" id="Phobius"/>
    </source>
</evidence>
<evidence type="ECO:0000313" key="5">
    <source>
        <dbReference type="Proteomes" id="UP000186817"/>
    </source>
</evidence>
<dbReference type="OrthoDB" id="434993at2759"/>
<gene>
    <name evidence="4" type="ORF">AK812_SmicGene19895</name>
</gene>
<dbReference type="EMBL" id="LSRX01000423">
    <property type="protein sequence ID" value="OLP97729.1"/>
    <property type="molecule type" value="Genomic_DNA"/>
</dbReference>
<feature type="compositionally biased region" description="Acidic residues" evidence="1">
    <location>
        <begin position="162"/>
        <end position="173"/>
    </location>
</feature>
<keyword evidence="5" id="KW-1185">Reference proteome</keyword>
<evidence type="ECO:0000256" key="1">
    <source>
        <dbReference type="SAM" id="MobiDB-lite"/>
    </source>
</evidence>
<sequence>MSAAIIVITTAVGIVGVVAPIRIIVIIMHILVTSLSPDGITNIIIVKTISIVISILAPCVFERSVLFCYAFGTSAIEATLGEHLLDAFAVPDSRHLMMMSIMMVMIMMGSCRCRDCDDGADEEDGGHGNDYAVFMTMSNELTTRTRLSTVLKFADTIAVDHDDDDDEDADVGGDDGHGDKFEAAVNTDMTAMTSIGDDTDDNGDDRDSDAACDDDGDNRGHNAPTQGAPGAWSGLCSMRFGRKLALQVTSDQSGAPYLSHKAMKEAINKTVRDLRLYQGRLQCYENLKAGIPPAEAEAMPSMEELLTLEEQIKDLDRELFGIVDEDLQKILFHIRQSEAIIEPALSRLQEQALQCGLLLEEILPFTLENPAEVCQKLIDMRLVQDIGAMSAAILDLAFAYNQLLESMDEHTQYLEINVAGFRKLLKRHEKQVPHKFHATRTPCLGFHCLVTRTSRQLVDIATMLGLAIGDAIERMDTALASMHTAAAKAVQRFHLEVHSEAMNYITGSSDALDLERYLDTPEQRVISGHAALVKRVVASFMQIEEDLLDYEWKTGTVWSDDGMLGSACLPVPPGTDMRKVLVLEETERQLERGELSAGAHVERVYKGEAPKPNLGPPVGDVQAFTEDELDVALSAGEDCYSKTTGIESPILFALVAEMCLSEASERLRASECFYAGLLFDGYGIPSPLGAFQWLTKDGSWTHHDNLTGKIGGMAPPEVVVAKSPMASPPRARLVSERQCGARRFDRPLKPRDYPILEFATVVALRTCDGLTVEEAVESYHLSPRKHTGRQDPRALWREIVTTVQAEAPPS</sequence>
<keyword evidence="2" id="KW-0472">Membrane</keyword>
<keyword evidence="2" id="KW-0812">Transmembrane</keyword>
<feature type="compositionally biased region" description="Acidic residues" evidence="1">
    <location>
        <begin position="197"/>
        <end position="216"/>
    </location>
</feature>
<accession>A0A1Q9DRC1</accession>
<protein>
    <recommendedName>
        <fullName evidence="3">SPX domain-containing protein</fullName>
    </recommendedName>
</protein>
<keyword evidence="2" id="KW-1133">Transmembrane helix</keyword>
<evidence type="ECO:0000259" key="3">
    <source>
        <dbReference type="PROSITE" id="PS51382"/>
    </source>
</evidence>
<feature type="domain" description="SPX" evidence="3">
    <location>
        <begin position="238"/>
        <end position="442"/>
    </location>
</feature>
<feature type="transmembrane region" description="Helical" evidence="2">
    <location>
        <begin position="6"/>
        <end position="32"/>
    </location>
</feature>
<proteinExistence type="predicted"/>